<name>A0A2R3ZXV8_9CAUD</name>
<evidence type="ECO:0000313" key="2">
    <source>
        <dbReference type="Proteomes" id="UP000244603"/>
    </source>
</evidence>
<dbReference type="Pfam" id="PF10934">
    <property type="entry name" value="Sheath_initiator"/>
    <property type="match status" value="1"/>
</dbReference>
<sequence>MRLRKHYIQYGETLQGISQSYFDTPEHWLDLIEHNNLKYPYIVDTDEEKQKRPEELVTYGDYIIIPVQGDLKNIQAQEINKRDRDKIVELSLGRDLNITNDDMKISGTSDEILFLKDNGQRDLDTVRGIENLKQQLQTRMLTRRGSLLLHPNYGSDLHKLFELNTPEQGIKIQNEINRTLLEDSRVTEVNLNNWVIDGNLFRGEFSVSIISVDQSLNFVLGADDSGVFAIFE</sequence>
<reference evidence="1 2" key="1">
    <citation type="submission" date="2018-03" db="EMBL/GenBank/DDBJ databases">
        <title>Isolation,the biological characteristics and genomics of two new strains of lysate Staphylococcus aureus phage.</title>
        <authorList>
            <person name="Jin X."/>
            <person name="Zhang C."/>
            <person name="Wang X."/>
            <person name="Zhong J."/>
        </authorList>
    </citation>
    <scope>NUCLEOTIDE SEQUENCE [LARGE SCALE GENOMIC DNA]</scope>
</reference>
<evidence type="ECO:0008006" key="3">
    <source>
        <dbReference type="Google" id="ProtNLM"/>
    </source>
</evidence>
<organism evidence="1 2">
    <name type="scientific">Staphylococcus phage phiSA_BS2</name>
    <dbReference type="NCBI Taxonomy" id="2126724"/>
    <lineage>
        <taxon>Viruses</taxon>
        <taxon>Duplodnaviria</taxon>
        <taxon>Heunggongvirae</taxon>
        <taxon>Uroviricota</taxon>
        <taxon>Caudoviricetes</taxon>
        <taxon>Herelleviridae</taxon>
        <taxon>Twortvirinae</taxon>
        <taxon>Baoshanvirus</taxon>
        <taxon>Baoshanvirus BS2</taxon>
    </lineage>
</organism>
<dbReference type="Gene3D" id="3.10.450.40">
    <property type="match status" value="1"/>
</dbReference>
<keyword evidence="2" id="KW-1185">Reference proteome</keyword>
<gene>
    <name evidence="1" type="ORF">phiSABS2_110</name>
</gene>
<protein>
    <recommendedName>
        <fullName evidence="3">Baseplate protein</fullName>
    </recommendedName>
</protein>
<accession>A0A2R3ZXV8</accession>
<dbReference type="InterPro" id="IPR020288">
    <property type="entry name" value="Sheath_initiator"/>
</dbReference>
<evidence type="ECO:0000313" key="1">
    <source>
        <dbReference type="EMBL" id="AVR55554.1"/>
    </source>
</evidence>
<proteinExistence type="predicted"/>
<dbReference type="SUPFAM" id="SSF160719">
    <property type="entry name" value="gpW/gp25-like"/>
    <property type="match status" value="1"/>
</dbReference>
<dbReference type="EMBL" id="MH028956">
    <property type="protein sequence ID" value="AVR55554.1"/>
    <property type="molecule type" value="Genomic_DNA"/>
</dbReference>
<dbReference type="Proteomes" id="UP000244603">
    <property type="component" value="Segment"/>
</dbReference>